<keyword evidence="8" id="KW-1185">Reference proteome</keyword>
<feature type="transmembrane region" description="Helical" evidence="5">
    <location>
        <begin position="93"/>
        <end position="114"/>
    </location>
</feature>
<dbReference type="Pfam" id="PF00002">
    <property type="entry name" value="7tm_2"/>
    <property type="match status" value="1"/>
</dbReference>
<dbReference type="OMA" id="AVWFAFC"/>
<evidence type="ECO:0000256" key="5">
    <source>
        <dbReference type="SAM" id="Phobius"/>
    </source>
</evidence>
<dbReference type="GO" id="GO:0007166">
    <property type="term" value="P:cell surface receptor signaling pathway"/>
    <property type="evidence" value="ECO:0007669"/>
    <property type="project" value="InterPro"/>
</dbReference>
<keyword evidence="4 5" id="KW-0472">Membrane</keyword>
<dbReference type="InterPro" id="IPR000832">
    <property type="entry name" value="GPCR_2_secretin-like"/>
</dbReference>
<dbReference type="PANTHER" id="PTHR45902">
    <property type="entry name" value="LATROPHILIN RECEPTOR-LIKE PROTEIN A"/>
    <property type="match status" value="1"/>
</dbReference>
<keyword evidence="3 5" id="KW-1133">Transmembrane helix</keyword>
<comment type="caution">
    <text evidence="7">The sequence shown here is derived from an EMBL/GenBank/DDBJ whole genome shotgun (WGS) entry which is preliminary data.</text>
</comment>
<feature type="transmembrane region" description="Helical" evidence="5">
    <location>
        <begin position="193"/>
        <end position="214"/>
    </location>
</feature>
<dbReference type="OrthoDB" id="6134459at2759"/>
<dbReference type="EMBL" id="LNIX01000003">
    <property type="protein sequence ID" value="OXA57224.1"/>
    <property type="molecule type" value="Genomic_DNA"/>
</dbReference>
<evidence type="ECO:0000256" key="2">
    <source>
        <dbReference type="ARBA" id="ARBA00022692"/>
    </source>
</evidence>
<sequence>MFRVCSLFSDLRSVAGTTLMNLLASLFLTQLLYVVGAGGVQAADLCVSLALALHYSRLTVVSWLLAATHDLYRTVKSQVGMIDCPPPSLLSSFLKYSLLGWGLPALLLACAVFIQDYDGIGESGATQLRRHNCWFTSNRSFFTAFVLPYWIILAVTIYYIVRGAMAIRWAAAFAPSKKAQEKLTRRRKLQLMLFVRILVFLTLIIMAGAASVIFGSNLAFIVYSCGQAIQGILIALAVCCNCQILKLYTRSIQVAGQQVATAMTTYGSSGQELSKSASLQLLTWDRNPDSV</sequence>
<dbReference type="PROSITE" id="PS50261">
    <property type="entry name" value="G_PROTEIN_RECEP_F2_4"/>
    <property type="match status" value="1"/>
</dbReference>
<dbReference type="PANTHER" id="PTHR45902:SF2">
    <property type="entry name" value="G-PROTEIN COUPLED RECEPTORS FAMILY 2 PROFILE 2 DOMAIN-CONTAINING PROTEIN"/>
    <property type="match status" value="1"/>
</dbReference>
<protein>
    <submittedName>
        <fullName evidence="7">Cadherin EGF LAG seven-pass G-type receptor 1</fullName>
    </submittedName>
</protein>
<organism evidence="7 8">
    <name type="scientific">Folsomia candida</name>
    <name type="common">Springtail</name>
    <dbReference type="NCBI Taxonomy" id="158441"/>
    <lineage>
        <taxon>Eukaryota</taxon>
        <taxon>Metazoa</taxon>
        <taxon>Ecdysozoa</taxon>
        <taxon>Arthropoda</taxon>
        <taxon>Hexapoda</taxon>
        <taxon>Collembola</taxon>
        <taxon>Entomobryomorpha</taxon>
        <taxon>Isotomoidea</taxon>
        <taxon>Isotomidae</taxon>
        <taxon>Proisotominae</taxon>
        <taxon>Folsomia</taxon>
    </lineage>
</organism>
<dbReference type="GO" id="GO:0016020">
    <property type="term" value="C:membrane"/>
    <property type="evidence" value="ECO:0007669"/>
    <property type="project" value="UniProtKB-SubCell"/>
</dbReference>
<evidence type="ECO:0000256" key="3">
    <source>
        <dbReference type="ARBA" id="ARBA00022989"/>
    </source>
</evidence>
<feature type="transmembrane region" description="Helical" evidence="5">
    <location>
        <begin position="141"/>
        <end position="161"/>
    </location>
</feature>
<dbReference type="InterPro" id="IPR017981">
    <property type="entry name" value="GPCR_2-like_7TM"/>
</dbReference>
<proteinExistence type="predicted"/>
<dbReference type="Proteomes" id="UP000198287">
    <property type="component" value="Unassembled WGS sequence"/>
</dbReference>
<keyword evidence="7" id="KW-0675">Receptor</keyword>
<name>A0A226EJP4_FOLCA</name>
<evidence type="ECO:0000313" key="8">
    <source>
        <dbReference type="Proteomes" id="UP000198287"/>
    </source>
</evidence>
<feature type="domain" description="G-protein coupled receptors family 2 profile 2" evidence="6">
    <location>
        <begin position="1"/>
        <end position="242"/>
    </location>
</feature>
<dbReference type="Gene3D" id="1.20.1070.10">
    <property type="entry name" value="Rhodopsin 7-helix transmembrane proteins"/>
    <property type="match status" value="1"/>
</dbReference>
<dbReference type="AlphaFoldDB" id="A0A226EJP4"/>
<reference evidence="7 8" key="1">
    <citation type="submission" date="2015-12" db="EMBL/GenBank/DDBJ databases">
        <title>The genome of Folsomia candida.</title>
        <authorList>
            <person name="Faddeeva A."/>
            <person name="Derks M.F."/>
            <person name="Anvar Y."/>
            <person name="Smit S."/>
            <person name="Van Straalen N."/>
            <person name="Roelofs D."/>
        </authorList>
    </citation>
    <scope>NUCLEOTIDE SEQUENCE [LARGE SCALE GENOMIC DNA]</scope>
    <source>
        <strain evidence="7 8">VU population</strain>
        <tissue evidence="7">Whole body</tissue>
    </source>
</reference>
<dbReference type="GO" id="GO:0004930">
    <property type="term" value="F:G protein-coupled receptor activity"/>
    <property type="evidence" value="ECO:0007669"/>
    <property type="project" value="InterPro"/>
</dbReference>
<feature type="transmembrane region" description="Helical" evidence="5">
    <location>
        <begin position="52"/>
        <end position="72"/>
    </location>
</feature>
<gene>
    <name evidence="7" type="ORF">Fcan01_07879</name>
</gene>
<dbReference type="STRING" id="158441.A0A226EJP4"/>
<evidence type="ECO:0000313" key="7">
    <source>
        <dbReference type="EMBL" id="OXA57224.1"/>
    </source>
</evidence>
<keyword evidence="2 5" id="KW-0812">Transmembrane</keyword>
<accession>A0A226EJP4</accession>
<evidence type="ECO:0000259" key="6">
    <source>
        <dbReference type="PROSITE" id="PS50261"/>
    </source>
</evidence>
<dbReference type="InterPro" id="IPR053231">
    <property type="entry name" value="GPCR_LN-TM7"/>
</dbReference>
<evidence type="ECO:0000256" key="4">
    <source>
        <dbReference type="ARBA" id="ARBA00023136"/>
    </source>
</evidence>
<evidence type="ECO:0000256" key="1">
    <source>
        <dbReference type="ARBA" id="ARBA00004141"/>
    </source>
</evidence>
<feature type="transmembrane region" description="Helical" evidence="5">
    <location>
        <begin position="220"/>
        <end position="240"/>
    </location>
</feature>
<comment type="subcellular location">
    <subcellularLocation>
        <location evidence="1">Membrane</location>
        <topology evidence="1">Multi-pass membrane protein</topology>
    </subcellularLocation>
</comment>